<organism evidence="2 3">
    <name type="scientific">Apiospora saccharicola</name>
    <dbReference type="NCBI Taxonomy" id="335842"/>
    <lineage>
        <taxon>Eukaryota</taxon>
        <taxon>Fungi</taxon>
        <taxon>Dikarya</taxon>
        <taxon>Ascomycota</taxon>
        <taxon>Pezizomycotina</taxon>
        <taxon>Sordariomycetes</taxon>
        <taxon>Xylariomycetidae</taxon>
        <taxon>Amphisphaeriales</taxon>
        <taxon>Apiosporaceae</taxon>
        <taxon>Apiospora</taxon>
    </lineage>
</organism>
<evidence type="ECO:0000313" key="2">
    <source>
        <dbReference type="EMBL" id="KAK8046808.1"/>
    </source>
</evidence>
<reference evidence="2 3" key="1">
    <citation type="submission" date="2023-01" db="EMBL/GenBank/DDBJ databases">
        <title>Analysis of 21 Apiospora genomes using comparative genomics revels a genus with tremendous synthesis potential of carbohydrate active enzymes and secondary metabolites.</title>
        <authorList>
            <person name="Sorensen T."/>
        </authorList>
    </citation>
    <scope>NUCLEOTIDE SEQUENCE [LARGE SCALE GENOMIC DNA]</scope>
    <source>
        <strain evidence="2 3">CBS 83171</strain>
    </source>
</reference>
<comment type="caution">
    <text evidence="2">The sequence shown here is derived from an EMBL/GenBank/DDBJ whole genome shotgun (WGS) entry which is preliminary data.</text>
</comment>
<proteinExistence type="predicted"/>
<name>A0ABR1TJJ9_9PEZI</name>
<keyword evidence="3" id="KW-1185">Reference proteome</keyword>
<dbReference type="Proteomes" id="UP001446871">
    <property type="component" value="Unassembled WGS sequence"/>
</dbReference>
<sequence length="64" mass="7204">MFALSEESKVRLPHNHTVVCTSSNNTCRSALEGSSSSAVSRCTSYTRSDPRPSIIRYESLRRQR</sequence>
<feature type="region of interest" description="Disordered" evidence="1">
    <location>
        <begin position="41"/>
        <end position="64"/>
    </location>
</feature>
<accession>A0ABR1TJJ9</accession>
<dbReference type="EMBL" id="JAQQWM010000009">
    <property type="protein sequence ID" value="KAK8046808.1"/>
    <property type="molecule type" value="Genomic_DNA"/>
</dbReference>
<evidence type="ECO:0000313" key="3">
    <source>
        <dbReference type="Proteomes" id="UP001446871"/>
    </source>
</evidence>
<evidence type="ECO:0000256" key="1">
    <source>
        <dbReference type="SAM" id="MobiDB-lite"/>
    </source>
</evidence>
<gene>
    <name evidence="2" type="ORF">PG996_014872</name>
</gene>
<protein>
    <submittedName>
        <fullName evidence="2">Uncharacterized protein</fullName>
    </submittedName>
</protein>